<dbReference type="PANTHER" id="PTHR48105">
    <property type="entry name" value="THIOREDOXIN REDUCTASE 1-RELATED-RELATED"/>
    <property type="match status" value="1"/>
</dbReference>
<evidence type="ECO:0000256" key="4">
    <source>
        <dbReference type="ARBA" id="ARBA00023157"/>
    </source>
</evidence>
<keyword evidence="3" id="KW-0560">Oxidoreductase</keyword>
<dbReference type="GO" id="GO:0016668">
    <property type="term" value="F:oxidoreductase activity, acting on a sulfur group of donors, NAD(P) as acceptor"/>
    <property type="evidence" value="ECO:0007669"/>
    <property type="project" value="UniProtKB-ARBA"/>
</dbReference>
<dbReference type="PRINTS" id="PR00368">
    <property type="entry name" value="FADPNR"/>
</dbReference>
<keyword evidence="5" id="KW-0676">Redox-active center</keyword>
<evidence type="ECO:0000313" key="8">
    <source>
        <dbReference type="Proteomes" id="UP000233325"/>
    </source>
</evidence>
<accession>A0A2N2E3I9</accession>
<organism evidence="7 8">
    <name type="scientific">Candidatus Falkowbacteria bacterium HGW-Falkowbacteria-2</name>
    <dbReference type="NCBI Taxonomy" id="2013769"/>
    <lineage>
        <taxon>Bacteria</taxon>
        <taxon>Candidatus Falkowiibacteriota</taxon>
    </lineage>
</organism>
<dbReference type="AlphaFoldDB" id="A0A2N2E3I9"/>
<dbReference type="InterPro" id="IPR008255">
    <property type="entry name" value="Pyr_nucl-diS_OxRdtase_2_AS"/>
</dbReference>
<dbReference type="EMBL" id="PHAH01000003">
    <property type="protein sequence ID" value="PKM89266.1"/>
    <property type="molecule type" value="Genomic_DNA"/>
</dbReference>
<name>A0A2N2E3I9_9BACT</name>
<reference evidence="7 8" key="1">
    <citation type="journal article" date="2017" name="ISME J.">
        <title>Potential for microbial H2 and metal transformations associated with novel bacteria and archaea in deep terrestrial subsurface sediments.</title>
        <authorList>
            <person name="Hernsdorf A.W."/>
            <person name="Amano Y."/>
            <person name="Miyakawa K."/>
            <person name="Ise K."/>
            <person name="Suzuki Y."/>
            <person name="Anantharaman K."/>
            <person name="Probst A."/>
            <person name="Burstein D."/>
            <person name="Thomas B.C."/>
            <person name="Banfield J.F."/>
        </authorList>
    </citation>
    <scope>NUCLEOTIDE SEQUENCE [LARGE SCALE GENOMIC DNA]</scope>
    <source>
        <strain evidence="7">HGW-Falkowbacteria-2</strain>
    </source>
</reference>
<protein>
    <submittedName>
        <fullName evidence="7">Thioredoxin-disulfide reductase</fullName>
    </submittedName>
</protein>
<dbReference type="Proteomes" id="UP000233325">
    <property type="component" value="Unassembled WGS sequence"/>
</dbReference>
<evidence type="ECO:0000256" key="3">
    <source>
        <dbReference type="ARBA" id="ARBA00023002"/>
    </source>
</evidence>
<dbReference type="InterPro" id="IPR036188">
    <property type="entry name" value="FAD/NAD-bd_sf"/>
</dbReference>
<proteinExistence type="predicted"/>
<keyword evidence="4" id="KW-1015">Disulfide bond</keyword>
<dbReference type="SUPFAM" id="SSF51905">
    <property type="entry name" value="FAD/NAD(P)-binding domain"/>
    <property type="match status" value="1"/>
</dbReference>
<keyword evidence="1" id="KW-0285">Flavoprotein</keyword>
<dbReference type="Pfam" id="PF07992">
    <property type="entry name" value="Pyr_redox_2"/>
    <property type="match status" value="1"/>
</dbReference>
<dbReference type="Gene3D" id="3.50.50.60">
    <property type="entry name" value="FAD/NAD(P)-binding domain"/>
    <property type="match status" value="2"/>
</dbReference>
<dbReference type="InterPro" id="IPR023753">
    <property type="entry name" value="FAD/NAD-binding_dom"/>
</dbReference>
<evidence type="ECO:0000256" key="2">
    <source>
        <dbReference type="ARBA" id="ARBA00022827"/>
    </source>
</evidence>
<evidence type="ECO:0000256" key="1">
    <source>
        <dbReference type="ARBA" id="ARBA00022630"/>
    </source>
</evidence>
<sequence>MYDTIIIGQGPAGITAGIYAVRREMKTLIIGKEPGGQIIWASEIENYPGFITITNFELIDKFNEHAIKSGVEIKNTEVTSVQKREDGIFVVETPAGTFEAKTVIAAMGLAPRRLSVPGEMELSGRGVSYCANCDGPLYKGKTVAVVGSGNSAFDAAEVMSKIAAKVYLVVRGSAFKAFDALVKEVQARPNIEVLTEAQTLEIKGENKVEFLVYKNAKEEIVNLPLDGVFVEIGRIASTDLLRDFVERDQQGQILADDKQETKTPGLFAAGDVVHSEYKQITIAMGQATVAALSAYQYIQQQETKKHELVK</sequence>
<evidence type="ECO:0000256" key="5">
    <source>
        <dbReference type="ARBA" id="ARBA00023284"/>
    </source>
</evidence>
<evidence type="ECO:0000313" key="7">
    <source>
        <dbReference type="EMBL" id="PKM89266.1"/>
    </source>
</evidence>
<comment type="caution">
    <text evidence="7">The sequence shown here is derived from an EMBL/GenBank/DDBJ whole genome shotgun (WGS) entry which is preliminary data.</text>
</comment>
<dbReference type="PROSITE" id="PS00573">
    <property type="entry name" value="PYRIDINE_REDOX_2"/>
    <property type="match status" value="1"/>
</dbReference>
<evidence type="ECO:0000259" key="6">
    <source>
        <dbReference type="Pfam" id="PF07992"/>
    </source>
</evidence>
<gene>
    <name evidence="7" type="ORF">CVU83_00380</name>
</gene>
<keyword evidence="2" id="KW-0274">FAD</keyword>
<dbReference type="InterPro" id="IPR050097">
    <property type="entry name" value="Ferredoxin-NADP_redctase_2"/>
</dbReference>
<feature type="domain" description="FAD/NAD(P)-binding" evidence="6">
    <location>
        <begin position="2"/>
        <end position="287"/>
    </location>
</feature>
<dbReference type="PRINTS" id="PR00469">
    <property type="entry name" value="PNDRDTASEII"/>
</dbReference>